<protein>
    <submittedName>
        <fullName evidence="2">Uncharacterized protein</fullName>
    </submittedName>
</protein>
<dbReference type="EMBL" id="LXND01000051">
    <property type="protein sequence ID" value="OAD63986.1"/>
    <property type="molecule type" value="Genomic_DNA"/>
</dbReference>
<organism evidence="2 5">
    <name type="scientific">Pediococcus parvulus</name>
    <dbReference type="NCBI Taxonomy" id="54062"/>
    <lineage>
        <taxon>Bacteria</taxon>
        <taxon>Bacillati</taxon>
        <taxon>Bacillota</taxon>
        <taxon>Bacilli</taxon>
        <taxon>Lactobacillales</taxon>
        <taxon>Lactobacillaceae</taxon>
        <taxon>Pediococcus</taxon>
    </lineage>
</organism>
<dbReference type="AlphaFoldDB" id="A0AAP5T9Z4"/>
<evidence type="ECO:0000313" key="3">
    <source>
        <dbReference type="EMBL" id="OAD63986.1"/>
    </source>
</evidence>
<sequence length="80" mass="8701">MNSTAKQALKKENLQAFVKAISSSKSNSVQTKKLADKPKRGTKSSKGVLPATGESRLSAVFEIGLLSIMWMICLEIKFLS</sequence>
<keyword evidence="4" id="KW-1185">Reference proteome</keyword>
<accession>A0AAP5T9Z4</accession>
<gene>
    <name evidence="3" type="ORF">A7K95_07430</name>
    <name evidence="2" type="ORF">GA842_02965</name>
</gene>
<reference evidence="2" key="2">
    <citation type="submission" date="2019-10" db="EMBL/GenBank/DDBJ databases">
        <title>Malate fermentation in French cider.</title>
        <authorList>
            <person name="Cousin F.J."/>
            <person name="Medina Fernandez S."/>
            <person name="Misery B."/>
            <person name="Laplace J.-M."/>
            <person name="Cretenet M."/>
        </authorList>
    </citation>
    <scope>NUCLEOTIDE SEQUENCE</scope>
    <source>
        <strain evidence="2">UCMA15901</strain>
    </source>
</reference>
<evidence type="ECO:0000313" key="2">
    <source>
        <dbReference type="EMBL" id="MDV7693858.1"/>
    </source>
</evidence>
<evidence type="ECO:0000256" key="1">
    <source>
        <dbReference type="SAM" id="MobiDB-lite"/>
    </source>
</evidence>
<feature type="region of interest" description="Disordered" evidence="1">
    <location>
        <begin position="24"/>
        <end position="50"/>
    </location>
</feature>
<evidence type="ECO:0000313" key="4">
    <source>
        <dbReference type="Proteomes" id="UP000077280"/>
    </source>
</evidence>
<name>A0AAP5T9Z4_9LACO</name>
<comment type="caution">
    <text evidence="2">The sequence shown here is derived from an EMBL/GenBank/DDBJ whole genome shotgun (WGS) entry which is preliminary data.</text>
</comment>
<dbReference type="Proteomes" id="UP000077280">
    <property type="component" value="Unassembled WGS sequence"/>
</dbReference>
<reference evidence="3 4" key="1">
    <citation type="submission" date="2016-05" db="EMBL/GenBank/DDBJ databases">
        <title>Draft genome sequence of Pediococcus parvulus 2.6, a probiotic beta-glucan producer strain.</title>
        <authorList>
            <person name="Mohedano M.L."/>
            <person name="Perez-Ramos A."/>
            <person name="Duenas M.T."/>
            <person name="Lamontanara A."/>
            <person name="Orru L."/>
            <person name="Spano G."/>
            <person name="Capozzi V."/>
            <person name="Lopez P."/>
        </authorList>
    </citation>
    <scope>NUCLEOTIDE SEQUENCE [LARGE SCALE GENOMIC DNA]</scope>
    <source>
        <strain evidence="3 4">2.6</strain>
    </source>
</reference>
<proteinExistence type="predicted"/>
<evidence type="ECO:0000313" key="5">
    <source>
        <dbReference type="Proteomes" id="UP001275867"/>
    </source>
</evidence>
<dbReference type="EMBL" id="WERX01000007">
    <property type="protein sequence ID" value="MDV7693858.1"/>
    <property type="molecule type" value="Genomic_DNA"/>
</dbReference>
<dbReference type="RefSeq" id="WP_068806753.1">
    <property type="nucleotide sequence ID" value="NZ_LXND01000051.1"/>
</dbReference>
<dbReference type="Proteomes" id="UP001275867">
    <property type="component" value="Unassembled WGS sequence"/>
</dbReference>